<proteinExistence type="predicted"/>
<dbReference type="InterPro" id="IPR011446">
    <property type="entry name" value="BBP7"/>
</dbReference>
<protein>
    <submittedName>
        <fullName evidence="1">BBP7 family outer membrane beta-barrel protein</fullName>
    </submittedName>
</protein>
<dbReference type="Pfam" id="PF07585">
    <property type="entry name" value="BBP7"/>
    <property type="match status" value="1"/>
</dbReference>
<sequence length="469" mass="50540">MVTALVFGTVILWGNSHCFVSPAKAIDPYQRVSGTGQTATGSSGFFSGVQRIGDSLFSGPSYQVAAVPPQLNAPATIPSPVVGSPVIQGGPVYNSIGGFDPLFPGLRSQIDTRLYFRGEYLLWDATGMGTPALVTTSPNGTGQSVAAVLGQPSTSTLFGASDLNDGSASGFLFGGGLWITPQQTAAIEGEYFQLSEENDRYRGSSGGDVILGRPYFDLSSGQEAAELISFPGAFGGDISVDSSSELRSFLLNARIALCNHGMHCVQCGERDHTDWIIGYRNIRLRDSLQINENYNSIGTAPSLALSRSDSFRTTNEFQGLQLGFIHRILLNRAWLESSMRVALGNNEQTLQISGNTTRTQSGVTDTFDGGLYALRSNSGTHKRDEFAMIPELGLRFGYRLTDRLHASIGYSVLYLPNVARASEQIDRDLNSGLIPEETNPLIGPLRPQVLWVHSDYLAHGVHFGGELHF</sequence>
<name>A0ABT7PC44_9BACT</name>
<organism evidence="1 2">
    <name type="scientific">Roseiconus lacunae</name>
    <dbReference type="NCBI Taxonomy" id="2605694"/>
    <lineage>
        <taxon>Bacteria</taxon>
        <taxon>Pseudomonadati</taxon>
        <taxon>Planctomycetota</taxon>
        <taxon>Planctomycetia</taxon>
        <taxon>Pirellulales</taxon>
        <taxon>Pirellulaceae</taxon>
        <taxon>Roseiconus</taxon>
    </lineage>
</organism>
<evidence type="ECO:0000313" key="1">
    <source>
        <dbReference type="EMBL" id="MDM4014058.1"/>
    </source>
</evidence>
<gene>
    <name evidence="1" type="ORF">QTN89_01365</name>
</gene>
<comment type="caution">
    <text evidence="1">The sequence shown here is derived from an EMBL/GenBank/DDBJ whole genome shotgun (WGS) entry which is preliminary data.</text>
</comment>
<dbReference type="RefSeq" id="WP_289161789.1">
    <property type="nucleotide sequence ID" value="NZ_JASZZN010000001.1"/>
</dbReference>
<dbReference type="EMBL" id="JASZZN010000001">
    <property type="protein sequence ID" value="MDM4014058.1"/>
    <property type="molecule type" value="Genomic_DNA"/>
</dbReference>
<evidence type="ECO:0000313" key="2">
    <source>
        <dbReference type="Proteomes" id="UP001239462"/>
    </source>
</evidence>
<accession>A0ABT7PC44</accession>
<dbReference type="Proteomes" id="UP001239462">
    <property type="component" value="Unassembled WGS sequence"/>
</dbReference>
<keyword evidence="2" id="KW-1185">Reference proteome</keyword>
<reference evidence="1 2" key="1">
    <citation type="submission" date="2023-06" db="EMBL/GenBank/DDBJ databases">
        <title>Roseiconus lacunae JC819 isolated from Gulf of Mannar region, Tamil Nadu.</title>
        <authorList>
            <person name="Pk S."/>
            <person name="Ch S."/>
            <person name="Ch V.R."/>
        </authorList>
    </citation>
    <scope>NUCLEOTIDE SEQUENCE [LARGE SCALE GENOMIC DNA]</scope>
    <source>
        <strain evidence="1 2">JC819</strain>
    </source>
</reference>